<dbReference type="Proteomes" id="UP000711995">
    <property type="component" value="Unassembled WGS sequence"/>
</dbReference>
<keyword evidence="3" id="KW-0547">Nucleotide-binding</keyword>
<dbReference type="Gene3D" id="3.40.50.300">
    <property type="entry name" value="P-loop containing nucleotide triphosphate hydrolases"/>
    <property type="match status" value="1"/>
</dbReference>
<dbReference type="SUPFAM" id="SSF52540">
    <property type="entry name" value="P-loop containing nucleoside triphosphate hydrolases"/>
    <property type="match status" value="1"/>
</dbReference>
<dbReference type="InterPro" id="IPR003439">
    <property type="entry name" value="ABC_transporter-like_ATP-bd"/>
</dbReference>
<dbReference type="Pfam" id="PF00005">
    <property type="entry name" value="ABC_tran"/>
    <property type="match status" value="1"/>
</dbReference>
<dbReference type="AlphaFoldDB" id="A0A968G991"/>
<dbReference type="PANTHER" id="PTHR43335">
    <property type="entry name" value="ABC TRANSPORTER, ATP-BINDING PROTEIN"/>
    <property type="match status" value="1"/>
</dbReference>
<keyword evidence="7" id="KW-1185">Reference proteome</keyword>
<name>A0A968G991_9SPIO</name>
<comment type="similarity">
    <text evidence="1">Belongs to the ABC transporter superfamily.</text>
</comment>
<dbReference type="SMART" id="SM00382">
    <property type="entry name" value="AAA"/>
    <property type="match status" value="1"/>
</dbReference>
<keyword evidence="4 6" id="KW-0067">ATP-binding</keyword>
<evidence type="ECO:0000256" key="2">
    <source>
        <dbReference type="ARBA" id="ARBA00022448"/>
    </source>
</evidence>
<evidence type="ECO:0000313" key="7">
    <source>
        <dbReference type="Proteomes" id="UP000711995"/>
    </source>
</evidence>
<evidence type="ECO:0000313" key="6">
    <source>
        <dbReference type="EMBL" id="NIZ40165.1"/>
    </source>
</evidence>
<feature type="domain" description="ABC transporter" evidence="5">
    <location>
        <begin position="16"/>
        <end position="247"/>
    </location>
</feature>
<comment type="caution">
    <text evidence="6">The sequence shown here is derived from an EMBL/GenBank/DDBJ whole genome shotgun (WGS) entry which is preliminary data.</text>
</comment>
<proteinExistence type="inferred from homology"/>
<sequence>MDLAMTSSTNAESPLLIVDNVTKYYDHNLALREVDISLYSGEIVGFLGVNGAGKSTLMNIITGYIAPSMGNILLQGQSILENPITSRSLIGYLPENPPLYHEMTAFEYLSFIAQVRLNKASKQEQLEAIRSVIDKLNLKTMEHRLIAHLSKGYRQRVGIASTLLGSPPLLIWDEPTAGLDPQQLQEIHQILRELRTHHTILLSSHMLHEIESLCDRIIVLHQGEVIQSSTPKDLKALCQQYHPILEIEFDIPVTTEILSRLKEDLPHDVSIEYPVPQKENSYIEVQFSPDFTGDSRKILWQIIKKNQWDLLHFHAREISLEDSFLSLTRVHPKEA</sequence>
<dbReference type="GO" id="GO:0016887">
    <property type="term" value="F:ATP hydrolysis activity"/>
    <property type="evidence" value="ECO:0007669"/>
    <property type="project" value="InterPro"/>
</dbReference>
<dbReference type="PROSITE" id="PS50893">
    <property type="entry name" value="ABC_TRANSPORTER_2"/>
    <property type="match status" value="1"/>
</dbReference>
<evidence type="ECO:0000256" key="4">
    <source>
        <dbReference type="ARBA" id="ARBA00022840"/>
    </source>
</evidence>
<dbReference type="RefSeq" id="WP_167699773.1">
    <property type="nucleotide sequence ID" value="NZ_CP118174.1"/>
</dbReference>
<evidence type="ECO:0000256" key="3">
    <source>
        <dbReference type="ARBA" id="ARBA00022741"/>
    </source>
</evidence>
<dbReference type="GO" id="GO:0005524">
    <property type="term" value="F:ATP binding"/>
    <property type="evidence" value="ECO:0007669"/>
    <property type="project" value="UniProtKB-KW"/>
</dbReference>
<evidence type="ECO:0000256" key="1">
    <source>
        <dbReference type="ARBA" id="ARBA00005417"/>
    </source>
</evidence>
<dbReference type="PANTHER" id="PTHR43335:SF4">
    <property type="entry name" value="ABC TRANSPORTER, ATP-BINDING PROTEIN"/>
    <property type="match status" value="1"/>
</dbReference>
<dbReference type="InterPro" id="IPR003593">
    <property type="entry name" value="AAA+_ATPase"/>
</dbReference>
<gene>
    <name evidence="6" type="ORF">HCT14_01350</name>
</gene>
<keyword evidence="2" id="KW-0813">Transport</keyword>
<evidence type="ECO:0000259" key="5">
    <source>
        <dbReference type="PROSITE" id="PS50893"/>
    </source>
</evidence>
<organism evidence="6 7">
    <name type="scientific">Entomospira entomophila</name>
    <dbReference type="NCBI Taxonomy" id="2719988"/>
    <lineage>
        <taxon>Bacteria</taxon>
        <taxon>Pseudomonadati</taxon>
        <taxon>Spirochaetota</taxon>
        <taxon>Spirochaetia</taxon>
        <taxon>Spirochaetales</taxon>
        <taxon>Spirochaetaceae</taxon>
        <taxon>Entomospira</taxon>
    </lineage>
</organism>
<dbReference type="CDD" id="cd03230">
    <property type="entry name" value="ABC_DR_subfamily_A"/>
    <property type="match status" value="1"/>
</dbReference>
<dbReference type="EMBL" id="JAATLJ010000001">
    <property type="protein sequence ID" value="NIZ40165.1"/>
    <property type="molecule type" value="Genomic_DNA"/>
</dbReference>
<accession>A0A968G991</accession>
<dbReference type="InterPro" id="IPR027417">
    <property type="entry name" value="P-loop_NTPase"/>
</dbReference>
<protein>
    <submittedName>
        <fullName evidence="6">ABC transporter ATP-binding protein</fullName>
    </submittedName>
</protein>
<reference evidence="6 7" key="1">
    <citation type="submission" date="2020-03" db="EMBL/GenBank/DDBJ databases">
        <title>Spirochaetal bacteria isolated from arthropods constitute a novel genus Entomospira genus novum within the order Spirochaetales.</title>
        <authorList>
            <person name="Grana-Miraglia L."/>
            <person name="Sikutova S."/>
            <person name="Fingerle V."/>
            <person name="Sing A."/>
            <person name="Castillo-Ramirez S."/>
            <person name="Margos G."/>
            <person name="Rudolf I."/>
        </authorList>
    </citation>
    <scope>NUCLEOTIDE SEQUENCE [LARGE SCALE GENOMIC DNA]</scope>
    <source>
        <strain evidence="6 7">BR193</strain>
    </source>
</reference>